<feature type="transmembrane region" description="Helical" evidence="6">
    <location>
        <begin position="150"/>
        <end position="175"/>
    </location>
</feature>
<keyword evidence="5 6" id="KW-0472">Membrane</keyword>
<protein>
    <submittedName>
        <fullName evidence="7">LysE family translocator</fullName>
    </submittedName>
</protein>
<dbReference type="Proteomes" id="UP000778523">
    <property type="component" value="Unassembled WGS sequence"/>
</dbReference>
<keyword evidence="8" id="KW-1185">Reference proteome</keyword>
<keyword evidence="3 6" id="KW-0812">Transmembrane</keyword>
<comment type="caution">
    <text evidence="7">The sequence shown here is derived from an EMBL/GenBank/DDBJ whole genome shotgun (WGS) entry which is preliminary data.</text>
</comment>
<accession>A0ABX2IFB3</accession>
<evidence type="ECO:0000256" key="1">
    <source>
        <dbReference type="ARBA" id="ARBA00004651"/>
    </source>
</evidence>
<feature type="transmembrane region" description="Helical" evidence="6">
    <location>
        <begin position="187"/>
        <end position="206"/>
    </location>
</feature>
<comment type="subcellular location">
    <subcellularLocation>
        <location evidence="1">Cell membrane</location>
        <topology evidence="1">Multi-pass membrane protein</topology>
    </subcellularLocation>
</comment>
<dbReference type="EMBL" id="JABCSC020000002">
    <property type="protein sequence ID" value="NSL55429.1"/>
    <property type="molecule type" value="Genomic_DNA"/>
</dbReference>
<name>A0ABX2IFB3_9RHOO</name>
<evidence type="ECO:0000256" key="5">
    <source>
        <dbReference type="ARBA" id="ARBA00023136"/>
    </source>
</evidence>
<evidence type="ECO:0000256" key="2">
    <source>
        <dbReference type="ARBA" id="ARBA00022475"/>
    </source>
</evidence>
<sequence length="218" mass="22707">MDAGQLLLFVPTALLIAATPGPDNLGVLALGLSTGRRASLGFALGCAAGCLNHTLLAVLGITALLATSPLALQLLQGLGAAYLGWIGLQSLRQCTKSSALTSTAQSETTFLAHFRRGLIANAINPKVALFFLAFLPQFVRPGNWSSATQIAIFGLIFTLAAGAVFSMIALSAGSLGRLLHAHPRLHNWLQGFSGVFFIALALRLALTELSPPPVRAPV</sequence>
<dbReference type="PANTHER" id="PTHR30086:SF20">
    <property type="entry name" value="ARGININE EXPORTER PROTEIN ARGO-RELATED"/>
    <property type="match status" value="1"/>
</dbReference>
<evidence type="ECO:0000256" key="3">
    <source>
        <dbReference type="ARBA" id="ARBA00022692"/>
    </source>
</evidence>
<gene>
    <name evidence="7" type="ORF">HJ583_010375</name>
</gene>
<evidence type="ECO:0000256" key="6">
    <source>
        <dbReference type="SAM" id="Phobius"/>
    </source>
</evidence>
<keyword evidence="4 6" id="KW-1133">Transmembrane helix</keyword>
<dbReference type="PIRSF" id="PIRSF006324">
    <property type="entry name" value="LeuE"/>
    <property type="match status" value="1"/>
</dbReference>
<feature type="transmembrane region" description="Helical" evidence="6">
    <location>
        <begin position="42"/>
        <end position="66"/>
    </location>
</feature>
<reference evidence="7 8" key="1">
    <citation type="submission" date="2020-06" db="EMBL/GenBank/DDBJ databases">
        <title>Draft genome of Uliginosibacterium sp. IMCC34675.</title>
        <authorList>
            <person name="Song J."/>
        </authorList>
    </citation>
    <scope>NUCLEOTIDE SEQUENCE [LARGE SCALE GENOMIC DNA]</scope>
    <source>
        <strain evidence="7 8">IMCC34675</strain>
    </source>
</reference>
<evidence type="ECO:0000256" key="4">
    <source>
        <dbReference type="ARBA" id="ARBA00022989"/>
    </source>
</evidence>
<proteinExistence type="predicted"/>
<evidence type="ECO:0000313" key="8">
    <source>
        <dbReference type="Proteomes" id="UP000778523"/>
    </source>
</evidence>
<dbReference type="PANTHER" id="PTHR30086">
    <property type="entry name" value="ARGININE EXPORTER PROTEIN ARGO"/>
    <property type="match status" value="1"/>
</dbReference>
<organism evidence="7 8">
    <name type="scientific">Uliginosibacterium aquaticum</name>
    <dbReference type="NCBI Taxonomy" id="2731212"/>
    <lineage>
        <taxon>Bacteria</taxon>
        <taxon>Pseudomonadati</taxon>
        <taxon>Pseudomonadota</taxon>
        <taxon>Betaproteobacteria</taxon>
        <taxon>Rhodocyclales</taxon>
        <taxon>Zoogloeaceae</taxon>
        <taxon>Uliginosibacterium</taxon>
    </lineage>
</organism>
<evidence type="ECO:0000313" key="7">
    <source>
        <dbReference type="EMBL" id="NSL55429.1"/>
    </source>
</evidence>
<dbReference type="InterPro" id="IPR001123">
    <property type="entry name" value="LeuE-type"/>
</dbReference>
<feature type="transmembrane region" description="Helical" evidence="6">
    <location>
        <begin position="118"/>
        <end position="138"/>
    </location>
</feature>
<keyword evidence="2" id="KW-1003">Cell membrane</keyword>
<dbReference type="Pfam" id="PF01810">
    <property type="entry name" value="LysE"/>
    <property type="match status" value="1"/>
</dbReference>